<dbReference type="AlphaFoldDB" id="A0A5M6I5T6"/>
<evidence type="ECO:0000313" key="3">
    <source>
        <dbReference type="Proteomes" id="UP000324065"/>
    </source>
</evidence>
<comment type="caution">
    <text evidence="2">The sequence shown here is derived from an EMBL/GenBank/DDBJ whole genome shotgun (WGS) entry which is preliminary data.</text>
</comment>
<name>A0A5M6I5T6_9PROT</name>
<evidence type="ECO:0000313" key="2">
    <source>
        <dbReference type="EMBL" id="KAA5603493.1"/>
    </source>
</evidence>
<accession>A0A5M6I5T6</accession>
<evidence type="ECO:0000256" key="1">
    <source>
        <dbReference type="SAM" id="MobiDB-lite"/>
    </source>
</evidence>
<reference evidence="2 3" key="1">
    <citation type="submission" date="2019-09" db="EMBL/GenBank/DDBJ databases">
        <title>Genome sequence of Roseospira marina, one of the more divergent members of the non-sulfur purple photosynthetic bacterial family, the Rhodospirillaceae.</title>
        <authorList>
            <person name="Meyer T."/>
            <person name="Kyndt J."/>
        </authorList>
    </citation>
    <scope>NUCLEOTIDE SEQUENCE [LARGE SCALE GENOMIC DNA]</scope>
    <source>
        <strain evidence="2 3">DSM 15113</strain>
    </source>
</reference>
<protein>
    <recommendedName>
        <fullName evidence="4">WGR domain-containing protein</fullName>
    </recommendedName>
</protein>
<dbReference type="Proteomes" id="UP000324065">
    <property type="component" value="Unassembled WGS sequence"/>
</dbReference>
<organism evidence="2 3">
    <name type="scientific">Roseospira marina</name>
    <dbReference type="NCBI Taxonomy" id="140057"/>
    <lineage>
        <taxon>Bacteria</taxon>
        <taxon>Pseudomonadati</taxon>
        <taxon>Pseudomonadota</taxon>
        <taxon>Alphaproteobacteria</taxon>
        <taxon>Rhodospirillales</taxon>
        <taxon>Rhodospirillaceae</taxon>
        <taxon>Roseospira</taxon>
    </lineage>
</organism>
<evidence type="ECO:0008006" key="4">
    <source>
        <dbReference type="Google" id="ProtNLM"/>
    </source>
</evidence>
<dbReference type="RefSeq" id="WP_150064157.1">
    <property type="nucleotide sequence ID" value="NZ_JACHII010000014.1"/>
</dbReference>
<gene>
    <name evidence="2" type="ORF">F1188_19660</name>
</gene>
<keyword evidence="3" id="KW-1185">Reference proteome</keyword>
<proteinExistence type="predicted"/>
<dbReference type="EMBL" id="VWPJ01000035">
    <property type="protein sequence ID" value="KAA5603493.1"/>
    <property type="molecule type" value="Genomic_DNA"/>
</dbReference>
<feature type="region of interest" description="Disordered" evidence="1">
    <location>
        <begin position="128"/>
        <end position="148"/>
    </location>
</feature>
<sequence>MITSEDVMEITVTKTKMEHASGTKSYQILVVEDRNSPGRDIVFGKQWGKKGAAGQTQFEIHKSRVLPHKRQTLQCQKEGRGYVVKSNREQTCTSIAELRNAIGVRMWRDMLDPLLTILPEHAAELRGAGAGTGSSARWDEDGTSLGPAERVPRHAQVEAELERTPAELIEENANWGMF</sequence>